<evidence type="ECO:0000256" key="5">
    <source>
        <dbReference type="RuleBase" id="RU003910"/>
    </source>
</evidence>
<evidence type="ECO:0000256" key="3">
    <source>
        <dbReference type="ARBA" id="ARBA00023274"/>
    </source>
</evidence>
<protein>
    <recommendedName>
        <fullName evidence="4">Small ribosomal subunit protein bS18</fullName>
    </recommendedName>
</protein>
<dbReference type="AlphaFoldDB" id="A0A2H0K7E1"/>
<dbReference type="InterPro" id="IPR001648">
    <property type="entry name" value="Ribosomal_bS18"/>
</dbReference>
<evidence type="ECO:0000256" key="2">
    <source>
        <dbReference type="ARBA" id="ARBA00022980"/>
    </source>
</evidence>
<dbReference type="GO" id="GO:0003735">
    <property type="term" value="F:structural constituent of ribosome"/>
    <property type="evidence" value="ECO:0007669"/>
    <property type="project" value="InterPro"/>
</dbReference>
<comment type="subunit">
    <text evidence="4">Part of the 30S ribosomal subunit. Forms a tight heterodimer with protein bS6.</text>
</comment>
<keyword evidence="4" id="KW-0694">RNA-binding</keyword>
<evidence type="ECO:0000256" key="1">
    <source>
        <dbReference type="ARBA" id="ARBA00005589"/>
    </source>
</evidence>
<evidence type="ECO:0000313" key="6">
    <source>
        <dbReference type="EMBL" id="PIQ67166.1"/>
    </source>
</evidence>
<keyword evidence="4" id="KW-0699">rRNA-binding</keyword>
<dbReference type="GO" id="GO:0006412">
    <property type="term" value="P:translation"/>
    <property type="evidence" value="ECO:0007669"/>
    <property type="project" value="UniProtKB-UniRule"/>
</dbReference>
<comment type="similarity">
    <text evidence="1 4 5">Belongs to the bacterial ribosomal protein bS18 family.</text>
</comment>
<dbReference type="GO" id="GO:0022627">
    <property type="term" value="C:cytosolic small ribosomal subunit"/>
    <property type="evidence" value="ECO:0007669"/>
    <property type="project" value="TreeGrafter"/>
</dbReference>
<evidence type="ECO:0000256" key="4">
    <source>
        <dbReference type="HAMAP-Rule" id="MF_00270"/>
    </source>
</evidence>
<reference evidence="6 7" key="1">
    <citation type="submission" date="2017-09" db="EMBL/GenBank/DDBJ databases">
        <title>Depth-based differentiation of microbial function through sediment-hosted aquifers and enrichment of novel symbionts in the deep terrestrial subsurface.</title>
        <authorList>
            <person name="Probst A.J."/>
            <person name="Ladd B."/>
            <person name="Jarett J.K."/>
            <person name="Geller-Mcgrath D.E."/>
            <person name="Sieber C.M."/>
            <person name="Emerson J.B."/>
            <person name="Anantharaman K."/>
            <person name="Thomas B.C."/>
            <person name="Malmstrom R."/>
            <person name="Stieglmeier M."/>
            <person name="Klingl A."/>
            <person name="Woyke T."/>
            <person name="Ryan C.M."/>
            <person name="Banfield J.F."/>
        </authorList>
    </citation>
    <scope>NUCLEOTIDE SEQUENCE [LARGE SCALE GENOMIC DNA]</scope>
    <source>
        <strain evidence="6">CG11_big_fil_rev_8_21_14_0_20_40_24</strain>
    </source>
</reference>
<dbReference type="EMBL" id="PCVC01000006">
    <property type="protein sequence ID" value="PIQ67166.1"/>
    <property type="molecule type" value="Genomic_DNA"/>
</dbReference>
<dbReference type="PRINTS" id="PR00974">
    <property type="entry name" value="RIBOSOMALS18"/>
</dbReference>
<accession>A0A2H0K7E1</accession>
<dbReference type="HAMAP" id="MF_00270">
    <property type="entry name" value="Ribosomal_bS18"/>
    <property type="match status" value="1"/>
</dbReference>
<comment type="caution">
    <text evidence="6">The sequence shown here is derived from an EMBL/GenBank/DDBJ whole genome shotgun (WGS) entry which is preliminary data.</text>
</comment>
<proteinExistence type="inferred from homology"/>
<dbReference type="Gene3D" id="4.10.640.10">
    <property type="entry name" value="Ribosomal protein S18"/>
    <property type="match status" value="1"/>
</dbReference>
<dbReference type="Proteomes" id="UP000229834">
    <property type="component" value="Unassembled WGS sequence"/>
</dbReference>
<name>A0A2H0K7E1_9BACT</name>
<keyword evidence="2 4" id="KW-0689">Ribosomal protein</keyword>
<keyword evidence="3 4" id="KW-0687">Ribonucleoprotein</keyword>
<dbReference type="SUPFAM" id="SSF46911">
    <property type="entry name" value="Ribosomal protein S18"/>
    <property type="match status" value="1"/>
</dbReference>
<dbReference type="Pfam" id="PF01084">
    <property type="entry name" value="Ribosomal_S18"/>
    <property type="match status" value="1"/>
</dbReference>
<dbReference type="GO" id="GO:0070181">
    <property type="term" value="F:small ribosomal subunit rRNA binding"/>
    <property type="evidence" value="ECO:0007669"/>
    <property type="project" value="TreeGrafter"/>
</dbReference>
<comment type="function">
    <text evidence="4">Binds as a heterodimer with protein bS6 to the central domain of the 16S rRNA, where it helps stabilize the platform of the 30S subunit.</text>
</comment>
<sequence>MKDSKTNQSSILQNVKYFDYKDTEMLKKFLNPHSRMLSRKKTGTSAKSQRAIAQAIKRARFLALLPYVSR</sequence>
<gene>
    <name evidence="4 6" type="primary">rpsR</name>
    <name evidence="6" type="ORF">COV95_00185</name>
</gene>
<dbReference type="InterPro" id="IPR036870">
    <property type="entry name" value="Ribosomal_bS18_sf"/>
</dbReference>
<dbReference type="PANTHER" id="PTHR13479:SF40">
    <property type="entry name" value="SMALL RIBOSOMAL SUBUNIT PROTEIN BS18M"/>
    <property type="match status" value="1"/>
</dbReference>
<dbReference type="NCBIfam" id="TIGR00165">
    <property type="entry name" value="S18"/>
    <property type="match status" value="1"/>
</dbReference>
<evidence type="ECO:0000313" key="7">
    <source>
        <dbReference type="Proteomes" id="UP000229834"/>
    </source>
</evidence>
<dbReference type="PANTHER" id="PTHR13479">
    <property type="entry name" value="30S RIBOSOMAL PROTEIN S18"/>
    <property type="match status" value="1"/>
</dbReference>
<organism evidence="6 7">
    <name type="scientific">Candidatus Zambryskibacteria bacterium CG11_big_fil_rev_8_21_14_0_20_40_24</name>
    <dbReference type="NCBI Taxonomy" id="1975116"/>
    <lineage>
        <taxon>Bacteria</taxon>
        <taxon>Candidatus Zambryskiibacteriota</taxon>
    </lineage>
</organism>